<dbReference type="GO" id="GO:0046872">
    <property type="term" value="F:metal ion binding"/>
    <property type="evidence" value="ECO:0007669"/>
    <property type="project" value="UniProtKB-KW"/>
</dbReference>
<keyword evidence="3" id="KW-0820">tRNA-binding</keyword>
<evidence type="ECO:0000256" key="1">
    <source>
        <dbReference type="ARBA" id="ARBA00001946"/>
    </source>
</evidence>
<feature type="domain" description="CBS" evidence="13">
    <location>
        <begin position="13"/>
        <end position="69"/>
    </location>
</feature>
<keyword evidence="7" id="KW-0479">Metal-binding</keyword>
<evidence type="ECO:0000256" key="2">
    <source>
        <dbReference type="ARBA" id="ARBA00007265"/>
    </source>
</evidence>
<evidence type="ECO:0000256" key="4">
    <source>
        <dbReference type="ARBA" id="ARBA00022679"/>
    </source>
</evidence>
<evidence type="ECO:0000313" key="14">
    <source>
        <dbReference type="EMBL" id="MBW4464426.1"/>
    </source>
</evidence>
<dbReference type="Gene3D" id="3.30.460.10">
    <property type="entry name" value="Beta Polymerase, domain 2"/>
    <property type="match status" value="1"/>
</dbReference>
<organism evidence="14 15">
    <name type="scientific">Pegethrix bostrychoides GSE-TBD4-15B</name>
    <dbReference type="NCBI Taxonomy" id="2839662"/>
    <lineage>
        <taxon>Bacteria</taxon>
        <taxon>Bacillati</taxon>
        <taxon>Cyanobacteriota</taxon>
        <taxon>Cyanophyceae</taxon>
        <taxon>Oculatellales</taxon>
        <taxon>Oculatellaceae</taxon>
        <taxon>Pegethrix</taxon>
    </lineage>
</organism>
<dbReference type="CDD" id="cd05398">
    <property type="entry name" value="NT_ClassII-CCAase"/>
    <property type="match status" value="1"/>
</dbReference>
<dbReference type="InterPro" id="IPR000644">
    <property type="entry name" value="CBS_dom"/>
</dbReference>
<evidence type="ECO:0000256" key="10">
    <source>
        <dbReference type="ARBA" id="ARBA00022884"/>
    </source>
</evidence>
<dbReference type="GO" id="GO:0000166">
    <property type="term" value="F:nucleotide binding"/>
    <property type="evidence" value="ECO:0007669"/>
    <property type="project" value="UniProtKB-KW"/>
</dbReference>
<dbReference type="InterPro" id="IPR046342">
    <property type="entry name" value="CBS_dom_sf"/>
</dbReference>
<keyword evidence="11" id="KW-0129">CBS domain</keyword>
<evidence type="ECO:0000256" key="6">
    <source>
        <dbReference type="ARBA" id="ARBA00022695"/>
    </source>
</evidence>
<keyword evidence="10 12" id="KW-0694">RNA-binding</keyword>
<dbReference type="SUPFAM" id="SSF81301">
    <property type="entry name" value="Nucleotidyltransferase"/>
    <property type="match status" value="1"/>
</dbReference>
<dbReference type="Proteomes" id="UP000707356">
    <property type="component" value="Unassembled WGS sequence"/>
</dbReference>
<dbReference type="PANTHER" id="PTHR47788">
    <property type="entry name" value="POLYA POLYMERASE"/>
    <property type="match status" value="1"/>
</dbReference>
<dbReference type="PANTHER" id="PTHR47788:SF1">
    <property type="entry name" value="A-ADDING TRNA NUCLEOTIDYLTRANSFERASE"/>
    <property type="match status" value="1"/>
</dbReference>
<comment type="similarity">
    <text evidence="2 12">Belongs to the tRNA nucleotidyltransferase/poly(A) polymerase family.</text>
</comment>
<reference evidence="14" key="2">
    <citation type="journal article" date="2022" name="Microbiol. Resour. Announc.">
        <title>Metagenome Sequencing to Explore Phylogenomics of Terrestrial Cyanobacteria.</title>
        <authorList>
            <person name="Ward R.D."/>
            <person name="Stajich J.E."/>
            <person name="Johansen J.R."/>
            <person name="Huntemann M."/>
            <person name="Clum A."/>
            <person name="Foster B."/>
            <person name="Foster B."/>
            <person name="Roux S."/>
            <person name="Palaniappan K."/>
            <person name="Varghese N."/>
            <person name="Mukherjee S."/>
            <person name="Reddy T.B.K."/>
            <person name="Daum C."/>
            <person name="Copeland A."/>
            <person name="Chen I.A."/>
            <person name="Ivanova N.N."/>
            <person name="Kyrpides N.C."/>
            <person name="Shapiro N."/>
            <person name="Eloe-Fadrosh E.A."/>
            <person name="Pietrasiak N."/>
        </authorList>
    </citation>
    <scope>NUCLEOTIDE SEQUENCE</scope>
    <source>
        <strain evidence="14">GSE-TBD4-15B</strain>
    </source>
</reference>
<evidence type="ECO:0000259" key="13">
    <source>
        <dbReference type="PROSITE" id="PS51371"/>
    </source>
</evidence>
<dbReference type="EMBL" id="JAHHHV010000012">
    <property type="protein sequence ID" value="MBW4464426.1"/>
    <property type="molecule type" value="Genomic_DNA"/>
</dbReference>
<feature type="domain" description="CBS" evidence="13">
    <location>
        <begin position="76"/>
        <end position="131"/>
    </location>
</feature>
<gene>
    <name evidence="14" type="ORF">KME07_03165</name>
</gene>
<dbReference type="CDD" id="cd04595">
    <property type="entry name" value="CBS_pair_DHH_polyA_Pol_assoc"/>
    <property type="match status" value="1"/>
</dbReference>
<evidence type="ECO:0000256" key="5">
    <source>
        <dbReference type="ARBA" id="ARBA00022694"/>
    </source>
</evidence>
<protein>
    <submittedName>
        <fullName evidence="14">CBS domain-containing protein</fullName>
    </submittedName>
</protein>
<dbReference type="Pfam" id="PF00571">
    <property type="entry name" value="CBS"/>
    <property type="match status" value="2"/>
</dbReference>
<keyword evidence="9" id="KW-0460">Magnesium</keyword>
<dbReference type="InterPro" id="IPR043519">
    <property type="entry name" value="NT_sf"/>
</dbReference>
<evidence type="ECO:0000256" key="3">
    <source>
        <dbReference type="ARBA" id="ARBA00022555"/>
    </source>
</evidence>
<accession>A0A951P7I3</accession>
<dbReference type="SUPFAM" id="SSF54631">
    <property type="entry name" value="CBS-domain pair"/>
    <property type="match status" value="1"/>
</dbReference>
<keyword evidence="4 12" id="KW-0808">Transferase</keyword>
<dbReference type="InterPro" id="IPR002646">
    <property type="entry name" value="PolA_pol_head_dom"/>
</dbReference>
<dbReference type="GO" id="GO:0008033">
    <property type="term" value="P:tRNA processing"/>
    <property type="evidence" value="ECO:0007669"/>
    <property type="project" value="UniProtKB-KW"/>
</dbReference>
<dbReference type="PROSITE" id="PS51371">
    <property type="entry name" value="CBS"/>
    <property type="match status" value="2"/>
</dbReference>
<evidence type="ECO:0000256" key="8">
    <source>
        <dbReference type="ARBA" id="ARBA00022741"/>
    </source>
</evidence>
<comment type="caution">
    <text evidence="14">The sequence shown here is derived from an EMBL/GenBank/DDBJ whole genome shotgun (WGS) entry which is preliminary data.</text>
</comment>
<dbReference type="SUPFAM" id="SSF81891">
    <property type="entry name" value="Poly A polymerase C-terminal region-like"/>
    <property type="match status" value="1"/>
</dbReference>
<dbReference type="SMART" id="SM00116">
    <property type="entry name" value="CBS"/>
    <property type="match status" value="2"/>
</dbReference>
<name>A0A951P7I3_9CYAN</name>
<dbReference type="GO" id="GO:0000049">
    <property type="term" value="F:tRNA binding"/>
    <property type="evidence" value="ECO:0007669"/>
    <property type="project" value="UniProtKB-KW"/>
</dbReference>
<evidence type="ECO:0000256" key="12">
    <source>
        <dbReference type="RuleBase" id="RU003953"/>
    </source>
</evidence>
<reference evidence="14" key="1">
    <citation type="submission" date="2021-05" db="EMBL/GenBank/DDBJ databases">
        <authorList>
            <person name="Pietrasiak N."/>
            <person name="Ward R."/>
            <person name="Stajich J.E."/>
            <person name="Kurbessoian T."/>
        </authorList>
    </citation>
    <scope>NUCLEOTIDE SEQUENCE</scope>
    <source>
        <strain evidence="14">GSE-TBD4-15B</strain>
    </source>
</reference>
<dbReference type="AlphaFoldDB" id="A0A951P7I3"/>
<comment type="cofactor">
    <cofactor evidence="1">
        <name>Mg(2+)</name>
        <dbReference type="ChEBI" id="CHEBI:18420"/>
    </cofactor>
</comment>
<dbReference type="Gene3D" id="1.10.3090.10">
    <property type="entry name" value="cca-adding enzyme, domain 2"/>
    <property type="match status" value="1"/>
</dbReference>
<keyword evidence="8" id="KW-0547">Nucleotide-binding</keyword>
<proteinExistence type="inferred from homology"/>
<evidence type="ECO:0000313" key="15">
    <source>
        <dbReference type="Proteomes" id="UP000707356"/>
    </source>
</evidence>
<keyword evidence="5" id="KW-0819">tRNA processing</keyword>
<keyword evidence="6" id="KW-0548">Nucleotidyltransferase</keyword>
<dbReference type="Gene3D" id="3.10.580.10">
    <property type="entry name" value="CBS-domain"/>
    <property type="match status" value="1"/>
</dbReference>
<evidence type="ECO:0000256" key="7">
    <source>
        <dbReference type="ARBA" id="ARBA00022723"/>
    </source>
</evidence>
<dbReference type="Pfam" id="PF01743">
    <property type="entry name" value="PolyA_pol"/>
    <property type="match status" value="1"/>
</dbReference>
<dbReference type="GO" id="GO:0016779">
    <property type="term" value="F:nucleotidyltransferase activity"/>
    <property type="evidence" value="ECO:0007669"/>
    <property type="project" value="UniProtKB-KW"/>
</dbReference>
<evidence type="ECO:0000256" key="9">
    <source>
        <dbReference type="ARBA" id="ARBA00022842"/>
    </source>
</evidence>
<sequence>MEFLPQPTAQDLMSAPVRSISPDSTLAEADLLLRRYGHSGLPVLDAAERLAGVIGRRDLEVGLRHGLAEARVKDYMATDLQTASPGTPLAELEAMLLRSSVGRLPILKAARLVGIVTRSDVLRGHARPQPAPDLPDLPPALADLLQQIAAEASARGWNLYLVGGAVRDLLLARAGRPLLLKDLDLVVDGCVADGCGAAGAAEHLGLEAAGVELARIVQRLHPTVQLQIHGRFQTAALSWRQDPEFGTLGIDLATARTEIYPYPAANPEVEASSIWRDLYRRDFTINALALRLTGKRTGQPELIDAFGGLSDLAAGQIRVLHANSFIEDPTRIYRAVRFAVRLDFELAPRTADYVRTAVNSGLYAQVQAEHAKVPALQTRLIQELRQSLEANYWQPVLQKLAALGALCCIHPELELTAETVAALRQAIRLQASTQQVVKRWLMMLEVLLISLRPEARVSVAEKFQLSAEVIQRLQTFEAKQAEILAALPTCERPSQTATLLRGYETATLILVAVGLPSSPIPQYLTDWSRVKAPLDGSDLKAMGYASGRQFRQILDELLAATLDGEISDRAAAERFVRQRYLL</sequence>
<dbReference type="InterPro" id="IPR052390">
    <property type="entry name" value="tRNA_nt/polyA_polymerase"/>
</dbReference>
<evidence type="ECO:0000256" key="11">
    <source>
        <dbReference type="PROSITE-ProRule" id="PRU00703"/>
    </source>
</evidence>